<dbReference type="Gene3D" id="3.40.50.1820">
    <property type="entry name" value="alpha/beta hydrolase"/>
    <property type="match status" value="1"/>
</dbReference>
<dbReference type="Pfam" id="PF05448">
    <property type="entry name" value="AXE1"/>
    <property type="match status" value="1"/>
</dbReference>
<evidence type="ECO:0000259" key="2">
    <source>
        <dbReference type="Pfam" id="PF05448"/>
    </source>
</evidence>
<dbReference type="SUPFAM" id="SSF53474">
    <property type="entry name" value="alpha/beta-Hydrolases"/>
    <property type="match status" value="1"/>
</dbReference>
<name>A0A1Q2MBE2_9BACT</name>
<dbReference type="PANTHER" id="PTHR22946:SF9">
    <property type="entry name" value="POLYKETIDE TRANSFERASE AF380"/>
    <property type="match status" value="1"/>
</dbReference>
<dbReference type="PANTHER" id="PTHR22946">
    <property type="entry name" value="DIENELACTONE HYDROLASE DOMAIN-CONTAINING PROTEIN-RELATED"/>
    <property type="match status" value="1"/>
</dbReference>
<dbReference type="PROSITE" id="PS00708">
    <property type="entry name" value="PRO_ENDOPEP_SER"/>
    <property type="match status" value="1"/>
</dbReference>
<dbReference type="OrthoDB" id="9765647at2"/>
<evidence type="ECO:0000313" key="3">
    <source>
        <dbReference type="EMBL" id="AQQ70045.1"/>
    </source>
</evidence>
<proteinExistence type="predicted"/>
<dbReference type="InterPro" id="IPR029058">
    <property type="entry name" value="AB_hydrolase_fold"/>
</dbReference>
<dbReference type="InterPro" id="IPR050261">
    <property type="entry name" value="FrsA_esterase"/>
</dbReference>
<dbReference type="GO" id="GO:0006508">
    <property type="term" value="P:proteolysis"/>
    <property type="evidence" value="ECO:0007669"/>
    <property type="project" value="InterPro"/>
</dbReference>
<evidence type="ECO:0000256" key="1">
    <source>
        <dbReference type="ARBA" id="ARBA00022801"/>
    </source>
</evidence>
<accession>A0A1Q2MBE2</accession>
<dbReference type="AlphaFoldDB" id="A0A1Q2MBE2"/>
<sequence length="416" mass="46376">MSNSSLYAFAVLFLVGSVCVFGQGRVPASGGGLETGLVWDVDNLKSQPVRTWPDTDWQVDGVKSLYYCGLDYKGRPTRVFAYLGVPKGASVEKPVPGVVCVHGGGGTAFAEWVKIWNQRGYAAISMDVEGQVPDKQDDRHRRPQHNWHGPRRAGIFDDIRENIEDQWMFHAVADVILANTLLGSMPEVDGERVGLTGISWGGVISSIVVGVDDRFAFAAIVYGCGYLFEAQNHYTTAYEGMGQQLAPKCRNLWDGSSYLVNADMPILWLNGVNDNHFPPPIFNKCYLDTKDSAVMSMQLDLKHSHQHGWAPEEIYAFADSIAKNGKPLPRVIETGKNGEVWVRFSGENPPVKAELIYTCDEENSWPQKQWISKECRMSKNKASIKLPDGVVSYYFNLTDRDGHIVSSEIKFQMDRN</sequence>
<dbReference type="GO" id="GO:0004252">
    <property type="term" value="F:serine-type endopeptidase activity"/>
    <property type="evidence" value="ECO:0007669"/>
    <property type="project" value="InterPro"/>
</dbReference>
<dbReference type="Proteomes" id="UP000188181">
    <property type="component" value="Chromosome"/>
</dbReference>
<dbReference type="InterPro" id="IPR002471">
    <property type="entry name" value="Pept_S9_AS"/>
</dbReference>
<dbReference type="RefSeq" id="WP_146682339.1">
    <property type="nucleotide sequence ID" value="NZ_CP019646.1"/>
</dbReference>
<evidence type="ECO:0000313" key="4">
    <source>
        <dbReference type="Proteomes" id="UP000188181"/>
    </source>
</evidence>
<protein>
    <submittedName>
        <fullName evidence="3">Acetyl esterase Axe7A</fullName>
        <ecNumber evidence="3">3.1.1.-</ecNumber>
    </submittedName>
</protein>
<dbReference type="InterPro" id="IPR008391">
    <property type="entry name" value="AXE1_dom"/>
</dbReference>
<feature type="domain" description="Acetyl xylan esterase" evidence="2">
    <location>
        <begin position="56"/>
        <end position="221"/>
    </location>
</feature>
<reference evidence="4" key="1">
    <citation type="submission" date="2017-02" db="EMBL/GenBank/DDBJ databases">
        <title>Comparative genomics and description of representatives of a novel lineage of planctomycetes thriving in anoxic sediments.</title>
        <authorList>
            <person name="Spring S."/>
            <person name="Bunk B."/>
            <person name="Sproer C."/>
        </authorList>
    </citation>
    <scope>NUCLEOTIDE SEQUENCE [LARGE SCALE GENOMIC DNA]</scope>
    <source>
        <strain evidence="4">SM-Chi-D1</strain>
    </source>
</reference>
<dbReference type="EMBL" id="CP019646">
    <property type="protein sequence ID" value="AQQ70045.1"/>
    <property type="molecule type" value="Genomic_DNA"/>
</dbReference>
<keyword evidence="4" id="KW-1185">Reference proteome</keyword>
<dbReference type="KEGG" id="pbas:SMSP2_00382"/>
<gene>
    <name evidence="3" type="primary">axe7A_1</name>
    <name evidence="3" type="ORF">SMSP2_00382</name>
</gene>
<keyword evidence="1 3" id="KW-0378">Hydrolase</keyword>
<dbReference type="STRING" id="1851148.SMSP2_00382"/>
<dbReference type="GO" id="GO:0052689">
    <property type="term" value="F:carboxylic ester hydrolase activity"/>
    <property type="evidence" value="ECO:0007669"/>
    <property type="project" value="UniProtKB-ARBA"/>
</dbReference>
<dbReference type="EC" id="3.1.1.-" evidence="3"/>
<organism evidence="3 4">
    <name type="scientific">Limihaloglobus sulfuriphilus</name>
    <dbReference type="NCBI Taxonomy" id="1851148"/>
    <lineage>
        <taxon>Bacteria</taxon>
        <taxon>Pseudomonadati</taxon>
        <taxon>Planctomycetota</taxon>
        <taxon>Phycisphaerae</taxon>
        <taxon>Sedimentisphaerales</taxon>
        <taxon>Sedimentisphaeraceae</taxon>
        <taxon>Limihaloglobus</taxon>
    </lineage>
</organism>